<dbReference type="InterPro" id="IPR024719">
    <property type="entry name" value="HpaB/PvcC/4-BUDH_C"/>
</dbReference>
<dbReference type="Gene3D" id="2.40.110.10">
    <property type="entry name" value="Butyryl-CoA Dehydrogenase, subunit A, domain 2"/>
    <property type="match status" value="1"/>
</dbReference>
<dbReference type="InterPro" id="IPR024674">
    <property type="entry name" value="HpaB/PvcC/4-BUDH_N"/>
</dbReference>
<dbReference type="Pfam" id="PF03241">
    <property type="entry name" value="HpaB"/>
    <property type="match status" value="1"/>
</dbReference>
<feature type="domain" description="HpaB/PvcC/4-BUDH C-terminal" evidence="5">
    <location>
        <begin position="279"/>
        <end position="475"/>
    </location>
</feature>
<dbReference type="SUPFAM" id="SSF47203">
    <property type="entry name" value="Acyl-CoA dehydrogenase C-terminal domain-like"/>
    <property type="match status" value="1"/>
</dbReference>
<feature type="binding site" evidence="4">
    <location>
        <begin position="151"/>
        <end position="154"/>
    </location>
    <ligand>
        <name>FAD</name>
        <dbReference type="ChEBI" id="CHEBI:57692"/>
    </ligand>
</feature>
<evidence type="ECO:0008006" key="9">
    <source>
        <dbReference type="Google" id="ProtNLM"/>
    </source>
</evidence>
<dbReference type="RefSeq" id="WP_020960488.1">
    <property type="nucleotide sequence ID" value="NC_022080.4"/>
</dbReference>
<keyword evidence="2 4" id="KW-0274">FAD</keyword>
<evidence type="ECO:0000256" key="2">
    <source>
        <dbReference type="ARBA" id="ARBA00022827"/>
    </source>
</evidence>
<dbReference type="EMBL" id="CP006254">
    <property type="protein sequence ID" value="AGT32693.1"/>
    <property type="molecule type" value="Genomic_DNA"/>
</dbReference>
<organism evidence="7 8">
    <name type="scientific">Geobacillus genomosp. 3</name>
    <dbReference type="NCBI Taxonomy" id="1921421"/>
    <lineage>
        <taxon>Bacteria</taxon>
        <taxon>Bacillati</taxon>
        <taxon>Bacillota</taxon>
        <taxon>Bacilli</taxon>
        <taxon>Bacillales</taxon>
        <taxon>Anoxybacillaceae</taxon>
        <taxon>Geobacillus</taxon>
    </lineage>
</organism>
<evidence type="ECO:0000256" key="1">
    <source>
        <dbReference type="ARBA" id="ARBA00022630"/>
    </source>
</evidence>
<dbReference type="GO" id="GO:0016627">
    <property type="term" value="F:oxidoreductase activity, acting on the CH-CH group of donors"/>
    <property type="evidence" value="ECO:0007669"/>
    <property type="project" value="InterPro"/>
</dbReference>
<reference evidence="7 8" key="1">
    <citation type="journal article" date="2014" name="Genome Announc.">
        <title>Complete Genome Sequence of the Thermophilic Polychlorinated Biphenyl Degrader Geobacillus sp. Strain JF8 (NBRC 109937).</title>
        <authorList>
            <person name="Shintani M."/>
            <person name="Ohtsubo Y."/>
            <person name="Fukuda K."/>
            <person name="Hosoyama A."/>
            <person name="Ohji S."/>
            <person name="Yamazoe A."/>
            <person name="Fujita N."/>
            <person name="Nagata Y."/>
            <person name="Tsuda M."/>
            <person name="Hatta T."/>
            <person name="Kimbara K."/>
        </authorList>
    </citation>
    <scope>NUCLEOTIDE SEQUENCE [LARGE SCALE GENOMIC DNA]</scope>
    <source>
        <strain evidence="7 8">JF8</strain>
    </source>
</reference>
<dbReference type="Gene3D" id="1.20.140.10">
    <property type="entry name" value="Butyryl-CoA Dehydrogenase, subunit A, domain 3"/>
    <property type="match status" value="1"/>
</dbReference>
<dbReference type="PIRSF" id="PIRSF000331">
    <property type="entry name" value="HpaA_HpaB"/>
    <property type="match status" value="1"/>
</dbReference>
<dbReference type="Pfam" id="PF11794">
    <property type="entry name" value="HpaB_N"/>
    <property type="match status" value="1"/>
</dbReference>
<dbReference type="InterPro" id="IPR004925">
    <property type="entry name" value="HpaB/PvcC/4-BUDH"/>
</dbReference>
<dbReference type="SUPFAM" id="SSF56645">
    <property type="entry name" value="Acyl-CoA dehydrogenase NM domain-like"/>
    <property type="match status" value="1"/>
</dbReference>
<proteinExistence type="predicted"/>
<dbReference type="Proteomes" id="UP000015500">
    <property type="component" value="Chromosome"/>
</dbReference>
<dbReference type="AlphaFoldDB" id="S5ZQH0"/>
<dbReference type="InterPro" id="IPR046373">
    <property type="entry name" value="Acyl-CoA_Oxase/DH_mid-dom_sf"/>
</dbReference>
<protein>
    <recommendedName>
        <fullName evidence="9">4-hydroxyphenylacetate 3-hydroxylase</fullName>
    </recommendedName>
</protein>
<dbReference type="InterPro" id="IPR036250">
    <property type="entry name" value="AcylCo_DH-like_C"/>
</dbReference>
<evidence type="ECO:0000256" key="4">
    <source>
        <dbReference type="PIRSR" id="PIRSR000331-2"/>
    </source>
</evidence>
<dbReference type="PANTHER" id="PTHR36117:SF3">
    <property type="entry name" value="4-HYDROXYPHENYLACETATE 3-MONOOXYGENASE-RELATED"/>
    <property type="match status" value="1"/>
</dbReference>
<keyword evidence="1" id="KW-0285">Flavoprotein</keyword>
<dbReference type="PATRIC" id="fig|1345697.3.peg.2378"/>
<feature type="binding site" evidence="4">
    <location>
        <begin position="145"/>
        <end position="147"/>
    </location>
    <ligand>
        <name>FAD</name>
        <dbReference type="ChEBI" id="CHEBI:57692"/>
    </ligand>
</feature>
<evidence type="ECO:0000256" key="3">
    <source>
        <dbReference type="ARBA" id="ARBA00023002"/>
    </source>
</evidence>
<dbReference type="HOGENOM" id="CLU_023920_2_1_9"/>
<feature type="domain" description="HpaB/PvcC/4-BUDH N-terminal" evidence="6">
    <location>
        <begin position="6"/>
        <end position="269"/>
    </location>
</feature>
<gene>
    <name evidence="7" type="ORF">M493_12230</name>
</gene>
<dbReference type="PANTHER" id="PTHR36117">
    <property type="entry name" value="4-HYDROXYPHENYLACETATE 3-MONOOXYGENASE-RELATED"/>
    <property type="match status" value="1"/>
</dbReference>
<name>S5ZQH0_GEOG3</name>
<dbReference type="OrthoDB" id="9785230at2"/>
<feature type="binding site" evidence="4">
    <location>
        <position position="188"/>
    </location>
    <ligand>
        <name>FAD</name>
        <dbReference type="ChEBI" id="CHEBI:57692"/>
    </ligand>
</feature>
<sequence length="486" mass="55398">MGARKGIDYIERLKNNPPETWIGNEKVTDPTTHPVLAPAVNSIARLYDSQWEKEKRSFMLFPSPKSGDLVGASFLVPTSKEDLAIRRMMHQDWAEQTFGMMGRSTDFMSAMLTAWYINADFFGPYADNVRNYFEYVRENDLYLTHVLIDPQVDRGKPPSEQPDEYTYLGVVKETDAGIIVRGAKMLATAGPYADEMLVWPFHLRKPTEKDYKYAISFAIPMNTPGVRLIAREPFTRSSVYDHPLASRFDELDGVVVFDDVLVPWERVFIYQDVERVNTIWKLNSNAFTGHQTAIRLQTKLQFLAGIVMKATEMVNTNQFPHVQDMIGEITTYIELIRAAVMASEATAKPNADGIYFPNVTPLYAIRNSGNRWYPRVREIIQLVIAGGLMYQPASVEVFNSPIAKDIQKYYRGATVTAEEKIKLFKVAADIAVSDFGSRHELYERFYAGDPMFLRIQTQYLGYDKQEALALVDRLLASYNIEQTSSQ</sequence>
<evidence type="ECO:0000313" key="7">
    <source>
        <dbReference type="EMBL" id="AGT32693.1"/>
    </source>
</evidence>
<evidence type="ECO:0000259" key="6">
    <source>
        <dbReference type="Pfam" id="PF11794"/>
    </source>
</evidence>
<keyword evidence="3" id="KW-0560">Oxidoreductase</keyword>
<dbReference type="KEGG" id="gjf:M493_12230"/>
<accession>S5ZQH0</accession>
<dbReference type="STRING" id="1921421.M493_12230"/>
<evidence type="ECO:0000259" key="5">
    <source>
        <dbReference type="Pfam" id="PF03241"/>
    </source>
</evidence>
<evidence type="ECO:0000313" key="8">
    <source>
        <dbReference type="Proteomes" id="UP000015500"/>
    </source>
</evidence>
<dbReference type="InterPro" id="IPR009100">
    <property type="entry name" value="AcylCoA_DH/oxidase_NM_dom_sf"/>
</dbReference>
<keyword evidence="8" id="KW-1185">Reference proteome</keyword>
<dbReference type="Gene3D" id="1.10.3140.10">
    <property type="entry name" value="4-hydroxybutyryl-coa dehydratase, domain 1"/>
    <property type="match status" value="1"/>
</dbReference>